<evidence type="ECO:0000313" key="7">
    <source>
        <dbReference type="EMBL" id="ARR01902.1"/>
    </source>
</evidence>
<dbReference type="Proteomes" id="UP000194265">
    <property type="component" value="Chromosome"/>
</dbReference>
<organism evidence="7 8">
    <name type="scientific">Campylobacter vicugnae</name>
    <dbReference type="NCBI Taxonomy" id="1660076"/>
    <lineage>
        <taxon>Bacteria</taxon>
        <taxon>Pseudomonadati</taxon>
        <taxon>Campylobacterota</taxon>
        <taxon>Epsilonproteobacteria</taxon>
        <taxon>Campylobacterales</taxon>
        <taxon>Campylobacteraceae</taxon>
        <taxon>Campylobacter</taxon>
    </lineage>
</organism>
<dbReference type="AlphaFoldDB" id="A0A1X9T031"/>
<evidence type="ECO:0000313" key="8">
    <source>
        <dbReference type="Proteomes" id="UP000194265"/>
    </source>
</evidence>
<reference evidence="7 8" key="1">
    <citation type="journal article" date="2017" name="Genome Biol. Evol.">
        <title>Comparative Genomic Analysis Identifies a Campylobacter Clade Deficient in Selenium Metabolism.</title>
        <authorList>
            <person name="Miller W.G."/>
            <person name="Yee E."/>
            <person name="Lopes B.S."/>
            <person name="Chapman M.H."/>
            <person name="Huynh S."/>
            <person name="Bono J.L."/>
            <person name="Parker C.T."/>
            <person name="Strachan N.J.C."/>
            <person name="Forbes K.J."/>
        </authorList>
    </citation>
    <scope>NUCLEOTIDE SEQUENCE [LARGE SCALE GENOMIC DNA]</scope>
    <source>
        <strain evidence="7 8">RM8964</strain>
    </source>
</reference>
<feature type="transmembrane region" description="Helical" evidence="5">
    <location>
        <begin position="60"/>
        <end position="76"/>
    </location>
</feature>
<evidence type="ECO:0000256" key="4">
    <source>
        <dbReference type="ARBA" id="ARBA00023136"/>
    </source>
</evidence>
<feature type="transmembrane region" description="Helical" evidence="5">
    <location>
        <begin position="126"/>
        <end position="149"/>
    </location>
</feature>
<dbReference type="InterPro" id="IPR050681">
    <property type="entry name" value="CDF/SLC30A"/>
</dbReference>
<evidence type="ECO:0000259" key="6">
    <source>
        <dbReference type="Pfam" id="PF01545"/>
    </source>
</evidence>
<comment type="subcellular location">
    <subcellularLocation>
        <location evidence="1">Membrane</location>
        <topology evidence="1">Multi-pass membrane protein</topology>
    </subcellularLocation>
</comment>
<evidence type="ECO:0000256" key="1">
    <source>
        <dbReference type="ARBA" id="ARBA00004141"/>
    </source>
</evidence>
<dbReference type="SUPFAM" id="SSF161111">
    <property type="entry name" value="Cation efflux protein transmembrane domain-like"/>
    <property type="match status" value="1"/>
</dbReference>
<feature type="transmembrane region" description="Helical" evidence="5">
    <location>
        <begin position="96"/>
        <end position="114"/>
    </location>
</feature>
<dbReference type="EMBL" id="CP018791">
    <property type="protein sequence ID" value="ARR01902.1"/>
    <property type="molecule type" value="Genomic_DNA"/>
</dbReference>
<dbReference type="Pfam" id="PF01545">
    <property type="entry name" value="Cation_efflux"/>
    <property type="match status" value="1"/>
</dbReference>
<dbReference type="InterPro" id="IPR002524">
    <property type="entry name" value="Cation_efflux"/>
</dbReference>
<feature type="transmembrane region" description="Helical" evidence="5">
    <location>
        <begin position="28"/>
        <end position="48"/>
    </location>
</feature>
<dbReference type="PANTHER" id="PTHR11562:SF40">
    <property type="entry name" value="CATION EFFLUX SYSTEM PROTEIN"/>
    <property type="match status" value="1"/>
</dbReference>
<evidence type="ECO:0000256" key="2">
    <source>
        <dbReference type="ARBA" id="ARBA00022692"/>
    </source>
</evidence>
<sequence>MIQNHTQMQYAYDHGFHSSNNIAKKNTLYAMIITILMMIAEIIGGIYFNSMALLADGWHMSSHALALGLAYFAYIISNRYKSNNRFNFGTYKIEILASYTSALSLLVIAFLMVYHSILKFINPETIAYKEAILIAIIGLVVNLICAWLLRSCHDHHHNHHHHDDLNLKAAYIHVLTDALTSVLAIVALGFGLLFGADFLDPLMGIVGAILILIWAIGLLKQSGEILLDANMNEPIVSEVVDILRSFRSNIDIKDLHLLRVAKDKYACIISLSSDEPIDIETIKEELSKHKELVHILVEIYPKNIKLKI</sequence>
<dbReference type="OrthoDB" id="9809646at2"/>
<evidence type="ECO:0000256" key="3">
    <source>
        <dbReference type="ARBA" id="ARBA00022989"/>
    </source>
</evidence>
<feature type="transmembrane region" description="Helical" evidence="5">
    <location>
        <begin position="170"/>
        <end position="196"/>
    </location>
</feature>
<accession>A0A1X9T031</accession>
<dbReference type="GO" id="GO:0005385">
    <property type="term" value="F:zinc ion transmembrane transporter activity"/>
    <property type="evidence" value="ECO:0007669"/>
    <property type="project" value="TreeGrafter"/>
</dbReference>
<dbReference type="NCBIfam" id="TIGR01297">
    <property type="entry name" value="CDF"/>
    <property type="match status" value="1"/>
</dbReference>
<keyword evidence="2 5" id="KW-0812">Transmembrane</keyword>
<keyword evidence="4 5" id="KW-0472">Membrane</keyword>
<dbReference type="GO" id="GO:0005886">
    <property type="term" value="C:plasma membrane"/>
    <property type="evidence" value="ECO:0007669"/>
    <property type="project" value="TreeGrafter"/>
</dbReference>
<dbReference type="NCBIfam" id="NF033827">
    <property type="entry name" value="CDF_efflux_DmeF"/>
    <property type="match status" value="1"/>
</dbReference>
<dbReference type="Gene3D" id="1.20.1510.10">
    <property type="entry name" value="Cation efflux protein transmembrane domain"/>
    <property type="match status" value="1"/>
</dbReference>
<dbReference type="PANTHER" id="PTHR11562">
    <property type="entry name" value="CATION EFFLUX PROTEIN/ ZINC TRANSPORTER"/>
    <property type="match status" value="1"/>
</dbReference>
<keyword evidence="3 5" id="KW-1133">Transmembrane helix</keyword>
<protein>
    <submittedName>
        <fullName evidence="7">Cation diffusion facilitator family transporter</fullName>
    </submittedName>
</protein>
<dbReference type="RefSeq" id="WP_086248553.1">
    <property type="nucleotide sequence ID" value="NZ_CP018791.1"/>
</dbReference>
<dbReference type="InterPro" id="IPR027469">
    <property type="entry name" value="Cation_efflux_TMD_sf"/>
</dbReference>
<dbReference type="InterPro" id="IPR058533">
    <property type="entry name" value="Cation_efflux_TM"/>
</dbReference>
<proteinExistence type="predicted"/>
<evidence type="ECO:0000256" key="5">
    <source>
        <dbReference type="SAM" id="Phobius"/>
    </source>
</evidence>
<name>A0A1X9T031_9BACT</name>
<gene>
    <name evidence="7" type="ORF">CVIC8964_0483</name>
</gene>
<dbReference type="STRING" id="1660074.CVIC8964_0483"/>
<feature type="domain" description="Cation efflux protein transmembrane" evidence="6">
    <location>
        <begin position="28"/>
        <end position="227"/>
    </location>
</feature>
<feature type="transmembrane region" description="Helical" evidence="5">
    <location>
        <begin position="202"/>
        <end position="219"/>
    </location>
</feature>